<dbReference type="PRINTS" id="PR02008">
    <property type="entry name" value="RCMTFAMILY"/>
</dbReference>
<dbReference type="GO" id="GO:0005737">
    <property type="term" value="C:cytoplasm"/>
    <property type="evidence" value="ECO:0007669"/>
    <property type="project" value="TreeGrafter"/>
</dbReference>
<proteinExistence type="inferred from homology"/>
<feature type="region of interest" description="Disordered" evidence="12">
    <location>
        <begin position="1"/>
        <end position="33"/>
    </location>
</feature>
<dbReference type="PRINTS" id="PR02011">
    <property type="entry name" value="RCMTNCL1"/>
</dbReference>
<evidence type="ECO:0000256" key="8">
    <source>
        <dbReference type="ARBA" id="ARBA00022694"/>
    </source>
</evidence>
<dbReference type="InterPro" id="IPR001678">
    <property type="entry name" value="MeTrfase_RsmB-F_NOP2_dom"/>
</dbReference>
<evidence type="ECO:0000256" key="2">
    <source>
        <dbReference type="ARBA" id="ARBA00007494"/>
    </source>
</evidence>
<evidence type="ECO:0000256" key="10">
    <source>
        <dbReference type="ARBA" id="ARBA00023242"/>
    </source>
</evidence>
<dbReference type="Pfam" id="PF25376">
    <property type="entry name" value="Pre-PUA_NSUN2"/>
    <property type="match status" value="1"/>
</dbReference>
<organism evidence="14 15">
    <name type="scientific">Eufriesea mexicana</name>
    <dbReference type="NCBI Taxonomy" id="516756"/>
    <lineage>
        <taxon>Eukaryota</taxon>
        <taxon>Metazoa</taxon>
        <taxon>Ecdysozoa</taxon>
        <taxon>Arthropoda</taxon>
        <taxon>Hexapoda</taxon>
        <taxon>Insecta</taxon>
        <taxon>Pterygota</taxon>
        <taxon>Neoptera</taxon>
        <taxon>Endopterygota</taxon>
        <taxon>Hymenoptera</taxon>
        <taxon>Apocrita</taxon>
        <taxon>Aculeata</taxon>
        <taxon>Apoidea</taxon>
        <taxon>Anthophila</taxon>
        <taxon>Apidae</taxon>
        <taxon>Eufriesea</taxon>
    </lineage>
</organism>
<gene>
    <name evidence="14" type="ORF">WN48_07537</name>
</gene>
<keyword evidence="5 11" id="KW-0489">Methyltransferase</keyword>
<protein>
    <recommendedName>
        <fullName evidence="3">tRNA (cytosine(34)-C(5))-methyltransferase</fullName>
        <ecNumber evidence="3">2.1.1.203</ecNumber>
    </recommendedName>
</protein>
<comment type="similarity">
    <text evidence="2 11">Belongs to the class I-like SAM-binding methyltransferase superfamily. RsmB/NOP family.</text>
</comment>
<evidence type="ECO:0000256" key="6">
    <source>
        <dbReference type="ARBA" id="ARBA00022679"/>
    </source>
</evidence>
<dbReference type="Proteomes" id="UP000250275">
    <property type="component" value="Unassembled WGS sequence"/>
</dbReference>
<dbReference type="AlphaFoldDB" id="A0A310SJB9"/>
<dbReference type="GO" id="GO:0016428">
    <property type="term" value="F:tRNA (cytidine-5-)-methyltransferase activity"/>
    <property type="evidence" value="ECO:0007669"/>
    <property type="project" value="InterPro"/>
</dbReference>
<evidence type="ECO:0000313" key="14">
    <source>
        <dbReference type="EMBL" id="OAD62721.1"/>
    </source>
</evidence>
<dbReference type="SUPFAM" id="SSF53335">
    <property type="entry name" value="S-adenosyl-L-methionine-dependent methyltransferases"/>
    <property type="match status" value="1"/>
</dbReference>
<dbReference type="InterPro" id="IPR018314">
    <property type="entry name" value="RsmB/NOL1/NOP2-like_CS"/>
</dbReference>
<feature type="binding site" evidence="11">
    <location>
        <position position="281"/>
    </location>
    <ligand>
        <name>S-adenosyl-L-methionine</name>
        <dbReference type="ChEBI" id="CHEBI:59789"/>
    </ligand>
</feature>
<dbReference type="InterPro" id="IPR023270">
    <property type="entry name" value="RCMT_NCL1"/>
</dbReference>
<dbReference type="PROSITE" id="PS51686">
    <property type="entry name" value="SAM_MT_RSMB_NOP"/>
    <property type="match status" value="1"/>
</dbReference>
<dbReference type="InterPro" id="IPR023267">
    <property type="entry name" value="RCMT"/>
</dbReference>
<dbReference type="GO" id="GO:0030488">
    <property type="term" value="P:tRNA methylation"/>
    <property type="evidence" value="ECO:0007669"/>
    <property type="project" value="TreeGrafter"/>
</dbReference>
<keyword evidence="15" id="KW-1185">Reference proteome</keyword>
<dbReference type="Gene3D" id="3.40.50.150">
    <property type="entry name" value="Vaccinia Virus protein VP39"/>
    <property type="match status" value="1"/>
</dbReference>
<feature type="binding site" evidence="11">
    <location>
        <begin position="187"/>
        <end position="193"/>
    </location>
    <ligand>
        <name>S-adenosyl-L-methionine</name>
        <dbReference type="ChEBI" id="CHEBI:59789"/>
    </ligand>
</feature>
<keyword evidence="6 11" id="KW-0808">Transferase</keyword>
<sequence>MGKGRRHKPKKNFAEKRREKQKKKNEWDTTPHHNYADIIRENKDFENYYKTQKIVPEEQWDSFINTMRKNLPVAFRITGSKIEAKALIETIKGDFFKEILNTNMEDDSENSEDAKDILQCLPFYPDGLAWQLQLTRKDIRRSEAYFRLHNFLIVETESGNISRQEVVSMVPPLVLDVKPTHKVLDMCAAPGSKTAQLIEMIHCEETSALPGNNEILIVIKGFVIANDLDNNRCYMLVHQAKRLNSPIILITNHDASVLPNFTTTKPDGTKEQLKFDRILADVPCSGDGTMRKNPDIWCKWSPANGNNLHGIQYRIARRGLELLAVGGRMVYSTCSLNPIENEAVLHRLLVETQDSVQLVSCRDLVPGLVCDPGISHWLPASKDLQYYESWEDVPEQWQTQVHPKMFPPKPEDAEKFHFERCMRILPHHQDTGGFFVAVLEKINLLPWERGPDMKDEATEKELGLEQDTKKNVHGKRSFDDMNRLRETRRKRRRIAAGYKEDPFVFFKDDKEDVWLSIKNFYNISDDLDPRCLLVRCLGRKKKNIYYTSPEIRNVVLSNEDQIKLINTGVKSFVRCDNKNMDCPFRLAQEGIQIIIKYIGDARKIKISKDDLIMLLQNNNPHTPPEIVKLHTETQERLQDFATGSCILVYEEEGTEKPLKLQMVGWRGTMSLRAYVPVHDAIHYLRLLGADCSKFEKHKLQEDCASTISEELNNEIIKNV</sequence>
<keyword evidence="4" id="KW-0820">tRNA-binding</keyword>
<dbReference type="Pfam" id="PF01189">
    <property type="entry name" value="Methyltr_RsmB-F"/>
    <property type="match status" value="1"/>
</dbReference>
<keyword evidence="7 11" id="KW-0949">S-adenosyl-L-methionine</keyword>
<dbReference type="InterPro" id="IPR057286">
    <property type="entry name" value="PUA_NSUN2"/>
</dbReference>
<dbReference type="GO" id="GO:0000049">
    <property type="term" value="F:tRNA binding"/>
    <property type="evidence" value="ECO:0007669"/>
    <property type="project" value="UniProtKB-KW"/>
</dbReference>
<dbReference type="InterPro" id="IPR029063">
    <property type="entry name" value="SAM-dependent_MTases_sf"/>
</dbReference>
<evidence type="ECO:0000256" key="5">
    <source>
        <dbReference type="ARBA" id="ARBA00022603"/>
    </source>
</evidence>
<evidence type="ECO:0000256" key="12">
    <source>
        <dbReference type="SAM" id="MobiDB-lite"/>
    </source>
</evidence>
<evidence type="ECO:0000259" key="13">
    <source>
        <dbReference type="PROSITE" id="PS51686"/>
    </source>
</evidence>
<evidence type="ECO:0000313" key="15">
    <source>
        <dbReference type="Proteomes" id="UP000250275"/>
    </source>
</evidence>
<evidence type="ECO:0000256" key="4">
    <source>
        <dbReference type="ARBA" id="ARBA00022555"/>
    </source>
</evidence>
<dbReference type="Pfam" id="PF25378">
    <property type="entry name" value="PUA_NSUN2"/>
    <property type="match status" value="1"/>
</dbReference>
<dbReference type="InterPro" id="IPR057285">
    <property type="entry name" value="Pre-PUA_NSUN2"/>
</dbReference>
<evidence type="ECO:0000256" key="7">
    <source>
        <dbReference type="ARBA" id="ARBA00022691"/>
    </source>
</evidence>
<comment type="subcellular location">
    <subcellularLocation>
        <location evidence="1">Nucleus</location>
    </subcellularLocation>
</comment>
<dbReference type="GO" id="GO:0005634">
    <property type="term" value="C:nucleus"/>
    <property type="evidence" value="ECO:0007669"/>
    <property type="project" value="UniProtKB-SubCell"/>
</dbReference>
<dbReference type="EC" id="2.1.1.203" evidence="3"/>
<dbReference type="InterPro" id="IPR049560">
    <property type="entry name" value="MeTrfase_RsmB-F_NOP2_cat"/>
</dbReference>
<reference evidence="14 15" key="1">
    <citation type="submission" date="2015-07" db="EMBL/GenBank/DDBJ databases">
        <title>The genome of Eufriesea mexicana.</title>
        <authorList>
            <person name="Pan H."/>
            <person name="Kapheim K."/>
        </authorList>
    </citation>
    <scope>NUCLEOTIDE SEQUENCE [LARGE SCALE GENOMIC DNA]</scope>
    <source>
        <strain evidence="14">0111107269</strain>
        <tissue evidence="14">Whole body</tissue>
    </source>
</reference>
<accession>A0A310SJB9</accession>
<evidence type="ECO:0000256" key="1">
    <source>
        <dbReference type="ARBA" id="ARBA00004123"/>
    </source>
</evidence>
<feature type="non-terminal residue" evidence="14">
    <location>
        <position position="719"/>
    </location>
</feature>
<feature type="domain" description="SAM-dependent MTase RsmB/NOP-type" evidence="13">
    <location>
        <begin position="63"/>
        <end position="442"/>
    </location>
</feature>
<feature type="active site" description="Nucleophile" evidence="11">
    <location>
        <position position="334"/>
    </location>
</feature>
<dbReference type="PROSITE" id="PS01153">
    <property type="entry name" value="NOL1_NOP2_SUN"/>
    <property type="match status" value="1"/>
</dbReference>
<keyword evidence="10" id="KW-0539">Nucleus</keyword>
<evidence type="ECO:0000256" key="3">
    <source>
        <dbReference type="ARBA" id="ARBA00012629"/>
    </source>
</evidence>
<feature type="compositionally biased region" description="Basic residues" evidence="12">
    <location>
        <begin position="1"/>
        <end position="11"/>
    </location>
</feature>
<dbReference type="PANTHER" id="PTHR22808">
    <property type="entry name" value="NCL1 YEAST -RELATED NOL1/NOP2/FMU SUN DOMAIN-CONTAINING"/>
    <property type="match status" value="1"/>
</dbReference>
<feature type="binding site" evidence="11">
    <location>
        <position position="254"/>
    </location>
    <ligand>
        <name>S-adenosyl-L-methionine</name>
        <dbReference type="ChEBI" id="CHEBI:59789"/>
    </ligand>
</feature>
<dbReference type="PANTHER" id="PTHR22808:SF1">
    <property type="entry name" value="RNA CYTOSINE-C(5)-METHYLTRANSFERASE NSUN2-RELATED"/>
    <property type="match status" value="1"/>
</dbReference>
<feature type="binding site" evidence="11">
    <location>
        <position position="227"/>
    </location>
    <ligand>
        <name>S-adenosyl-L-methionine</name>
        <dbReference type="ChEBI" id="CHEBI:59789"/>
    </ligand>
</feature>
<dbReference type="OrthoDB" id="6093671at2759"/>
<evidence type="ECO:0000256" key="9">
    <source>
        <dbReference type="ARBA" id="ARBA00022884"/>
    </source>
</evidence>
<evidence type="ECO:0000256" key="11">
    <source>
        <dbReference type="PROSITE-ProRule" id="PRU01023"/>
    </source>
</evidence>
<feature type="compositionally biased region" description="Basic and acidic residues" evidence="12">
    <location>
        <begin position="12"/>
        <end position="33"/>
    </location>
</feature>
<dbReference type="EMBL" id="KQ759820">
    <property type="protein sequence ID" value="OAD62721.1"/>
    <property type="molecule type" value="Genomic_DNA"/>
</dbReference>
<name>A0A310SJB9_9HYME</name>
<keyword evidence="9 11" id="KW-0694">RNA-binding</keyword>
<keyword evidence="8" id="KW-0819">tRNA processing</keyword>